<evidence type="ECO:0000256" key="7">
    <source>
        <dbReference type="RuleBase" id="RU366074"/>
    </source>
</evidence>
<dbReference type="InterPro" id="IPR011284">
    <property type="entry name" value="3oxo_ACP_reduc"/>
</dbReference>
<dbReference type="PRINTS" id="PR00081">
    <property type="entry name" value="GDHRDH"/>
</dbReference>
<accession>A0ABP0UBN7</accession>
<dbReference type="InterPro" id="IPR050259">
    <property type="entry name" value="SDR"/>
</dbReference>
<sequence>MAGTASSSLRVWTVASTTAVAASSTSSACTRASPHLSPRVVLPCSGRAVSLALGVKPCLKSSAGVVRWLGVRAQGLAATEPLVSEPVKLVDAPVSIVTGSSRGIGKAIALGLGGAGGKVLVNYARSAKEAEEVAQQIEDLGGSALVCGGDMSKEADVEALFKAALDKWGTVDILVNNAGITKDTLLMRMKKQQWQDVIDLNLTGVFLCTQAATKVMMKKRKGRIVNISSVVGVTGNIGQANYAAAKAGVIGLTKSVAREYASRNITVNAIAPGFITSDMTAKLNEETEKAILKTIPLGRYGLPEEVAGLVKFLALDPAAAYITGQTFNIDGGMVM</sequence>
<keyword evidence="7" id="KW-0276">Fatty acid metabolism</keyword>
<evidence type="ECO:0000313" key="10">
    <source>
        <dbReference type="Proteomes" id="UP001497512"/>
    </source>
</evidence>
<keyword evidence="4 7" id="KW-0560">Oxidoreductase</keyword>
<evidence type="ECO:0000313" key="9">
    <source>
        <dbReference type="EMBL" id="CAK9216887.1"/>
    </source>
</evidence>
<dbReference type="SUPFAM" id="SSF51735">
    <property type="entry name" value="NAD(P)-binding Rossmann-fold domains"/>
    <property type="match status" value="1"/>
</dbReference>
<comment type="similarity">
    <text evidence="2 6">Belongs to the short-chain dehydrogenases/reductases (SDR) family.</text>
</comment>
<comment type="catalytic activity">
    <reaction evidence="5 7">
        <text>a (3R)-hydroxyacyl-[ACP] + NADP(+) = a 3-oxoacyl-[ACP] + NADPH + H(+)</text>
        <dbReference type="Rhea" id="RHEA:17397"/>
        <dbReference type="Rhea" id="RHEA-COMP:9916"/>
        <dbReference type="Rhea" id="RHEA-COMP:9945"/>
        <dbReference type="ChEBI" id="CHEBI:15378"/>
        <dbReference type="ChEBI" id="CHEBI:57783"/>
        <dbReference type="ChEBI" id="CHEBI:58349"/>
        <dbReference type="ChEBI" id="CHEBI:78776"/>
        <dbReference type="ChEBI" id="CHEBI:78827"/>
        <dbReference type="EC" id="1.1.1.100"/>
    </reaction>
</comment>
<dbReference type="InterPro" id="IPR002347">
    <property type="entry name" value="SDR_fam"/>
</dbReference>
<dbReference type="PANTHER" id="PTHR42879">
    <property type="entry name" value="3-OXOACYL-(ACYL-CARRIER-PROTEIN) REDUCTASE"/>
    <property type="match status" value="1"/>
</dbReference>
<dbReference type="SMART" id="SM00822">
    <property type="entry name" value="PKS_KR"/>
    <property type="match status" value="1"/>
</dbReference>
<dbReference type="InterPro" id="IPR020904">
    <property type="entry name" value="Sc_DH/Rdtase_CS"/>
</dbReference>
<keyword evidence="10" id="KW-1185">Reference proteome</keyword>
<evidence type="ECO:0000256" key="1">
    <source>
        <dbReference type="ARBA" id="ARBA00005194"/>
    </source>
</evidence>
<dbReference type="CDD" id="cd05333">
    <property type="entry name" value="BKR_SDR_c"/>
    <property type="match status" value="1"/>
</dbReference>
<protein>
    <recommendedName>
        <fullName evidence="3 7">3-oxoacyl-[acyl-carrier-protein] reductase</fullName>
        <ecNumber evidence="3 7">1.1.1.100</ecNumber>
    </recommendedName>
</protein>
<proteinExistence type="inferred from homology"/>
<dbReference type="EC" id="1.1.1.100" evidence="3 7"/>
<keyword evidence="7" id="KW-0275">Fatty acid biosynthesis</keyword>
<gene>
    <name evidence="9" type="ORF">CSSPTR1EN2_LOCUS13695</name>
</gene>
<comment type="subunit">
    <text evidence="7">Homotetramer.</text>
</comment>
<dbReference type="NCBIfam" id="NF005559">
    <property type="entry name" value="PRK07231.1"/>
    <property type="match status" value="1"/>
</dbReference>
<dbReference type="PANTHER" id="PTHR42879:SF2">
    <property type="entry name" value="3-OXOACYL-[ACYL-CARRIER-PROTEIN] REDUCTASE FABG"/>
    <property type="match status" value="1"/>
</dbReference>
<dbReference type="NCBIfam" id="TIGR01830">
    <property type="entry name" value="3oxo_ACP_reduc"/>
    <property type="match status" value="1"/>
</dbReference>
<evidence type="ECO:0000256" key="5">
    <source>
        <dbReference type="ARBA" id="ARBA00048508"/>
    </source>
</evidence>
<evidence type="ECO:0000256" key="6">
    <source>
        <dbReference type="RuleBase" id="RU000363"/>
    </source>
</evidence>
<evidence type="ECO:0000259" key="8">
    <source>
        <dbReference type="SMART" id="SM00822"/>
    </source>
</evidence>
<organism evidence="9 10">
    <name type="scientific">Sphagnum troendelagicum</name>
    <dbReference type="NCBI Taxonomy" id="128251"/>
    <lineage>
        <taxon>Eukaryota</taxon>
        <taxon>Viridiplantae</taxon>
        <taxon>Streptophyta</taxon>
        <taxon>Embryophyta</taxon>
        <taxon>Bryophyta</taxon>
        <taxon>Sphagnophytina</taxon>
        <taxon>Sphagnopsida</taxon>
        <taxon>Sphagnales</taxon>
        <taxon>Sphagnaceae</taxon>
        <taxon>Sphagnum</taxon>
    </lineage>
</organism>
<feature type="domain" description="Ketoreductase" evidence="8">
    <location>
        <begin position="93"/>
        <end position="273"/>
    </location>
</feature>
<comment type="subcellular location">
    <subcellularLocation>
        <location evidence="7">Plastid</location>
        <location evidence="7">Chloroplast</location>
    </subcellularLocation>
    <subcellularLocation>
        <location evidence="7">Plastid</location>
    </subcellularLocation>
    <text evidence="7">And non-photosynthetic plastids.</text>
</comment>
<keyword evidence="7" id="KW-0521">NADP</keyword>
<keyword evidence="7" id="KW-0444">Lipid biosynthesis</keyword>
<name>A0ABP0UBN7_9BRYO</name>
<dbReference type="EMBL" id="OZ019894">
    <property type="protein sequence ID" value="CAK9216887.1"/>
    <property type="molecule type" value="Genomic_DNA"/>
</dbReference>
<keyword evidence="7" id="KW-0443">Lipid metabolism</keyword>
<dbReference type="NCBIfam" id="NF009466">
    <property type="entry name" value="PRK12826.1-2"/>
    <property type="match status" value="1"/>
</dbReference>
<dbReference type="Pfam" id="PF00106">
    <property type="entry name" value="adh_short"/>
    <property type="match status" value="1"/>
</dbReference>
<dbReference type="InterPro" id="IPR036291">
    <property type="entry name" value="NAD(P)-bd_dom_sf"/>
</dbReference>
<evidence type="ECO:0000256" key="4">
    <source>
        <dbReference type="ARBA" id="ARBA00023002"/>
    </source>
</evidence>
<evidence type="ECO:0000256" key="2">
    <source>
        <dbReference type="ARBA" id="ARBA00006484"/>
    </source>
</evidence>
<reference evidence="9" key="1">
    <citation type="submission" date="2024-02" db="EMBL/GenBank/DDBJ databases">
        <authorList>
            <consortium name="ELIXIR-Norway"/>
            <consortium name="Elixir Norway"/>
        </authorList>
    </citation>
    <scope>NUCLEOTIDE SEQUENCE</scope>
</reference>
<dbReference type="PRINTS" id="PR00080">
    <property type="entry name" value="SDRFAMILY"/>
</dbReference>
<dbReference type="Proteomes" id="UP001497512">
    <property type="component" value="Chromosome 2"/>
</dbReference>
<dbReference type="PROSITE" id="PS00061">
    <property type="entry name" value="ADH_SHORT"/>
    <property type="match status" value="1"/>
</dbReference>
<evidence type="ECO:0000256" key="3">
    <source>
        <dbReference type="ARBA" id="ARBA00012948"/>
    </source>
</evidence>
<dbReference type="InterPro" id="IPR057326">
    <property type="entry name" value="KR_dom"/>
</dbReference>
<dbReference type="Gene3D" id="3.40.50.720">
    <property type="entry name" value="NAD(P)-binding Rossmann-like Domain"/>
    <property type="match status" value="1"/>
</dbReference>
<comment type="pathway">
    <text evidence="1 7">Lipid metabolism; fatty acid biosynthesis.</text>
</comment>